<proteinExistence type="predicted"/>
<evidence type="ECO:0000313" key="3">
    <source>
        <dbReference type="Proteomes" id="UP001575181"/>
    </source>
</evidence>
<accession>A0ABV4TXL6</accession>
<keyword evidence="1" id="KW-0472">Membrane</keyword>
<feature type="transmembrane region" description="Helical" evidence="1">
    <location>
        <begin position="6"/>
        <end position="22"/>
    </location>
</feature>
<keyword evidence="3" id="KW-1185">Reference proteome</keyword>
<dbReference type="EMBL" id="JBGUAW010000010">
    <property type="protein sequence ID" value="MFA9462074.1"/>
    <property type="molecule type" value="Genomic_DNA"/>
</dbReference>
<name>A0ABV4TXL6_9GAMM</name>
<keyword evidence="1" id="KW-1133">Transmembrane helix</keyword>
<evidence type="ECO:0000256" key="1">
    <source>
        <dbReference type="SAM" id="Phobius"/>
    </source>
</evidence>
<gene>
    <name evidence="2" type="ORF">ACERLL_14730</name>
</gene>
<organism evidence="2 3">
    <name type="scientific">Thiohalorhabdus methylotrophus</name>
    <dbReference type="NCBI Taxonomy" id="3242694"/>
    <lineage>
        <taxon>Bacteria</taxon>
        <taxon>Pseudomonadati</taxon>
        <taxon>Pseudomonadota</taxon>
        <taxon>Gammaproteobacteria</taxon>
        <taxon>Thiohalorhabdales</taxon>
        <taxon>Thiohalorhabdaceae</taxon>
        <taxon>Thiohalorhabdus</taxon>
    </lineage>
</organism>
<dbReference type="RefSeq" id="WP_373656860.1">
    <property type="nucleotide sequence ID" value="NZ_JBGUAW010000010.1"/>
</dbReference>
<reference evidence="2 3" key="1">
    <citation type="submission" date="2024-08" db="EMBL/GenBank/DDBJ databases">
        <title>Whole-genome sequencing of halo(alkali)philic microorganisms from hypersaline lakes.</title>
        <authorList>
            <person name="Sorokin D.Y."/>
            <person name="Merkel A.Y."/>
            <person name="Messina E."/>
            <person name="Yakimov M."/>
        </authorList>
    </citation>
    <scope>NUCLEOTIDE SEQUENCE [LARGE SCALE GENOMIC DNA]</scope>
    <source>
        <strain evidence="2 3">Cl-TMA</strain>
    </source>
</reference>
<dbReference type="Proteomes" id="UP001575181">
    <property type="component" value="Unassembled WGS sequence"/>
</dbReference>
<evidence type="ECO:0000313" key="2">
    <source>
        <dbReference type="EMBL" id="MFA9462074.1"/>
    </source>
</evidence>
<feature type="transmembrane region" description="Helical" evidence="1">
    <location>
        <begin position="34"/>
        <end position="53"/>
    </location>
</feature>
<keyword evidence="1" id="KW-0812">Transmembrane</keyword>
<sequence length="54" mass="5978">MNLPIIGIAALLFGLILEVSAFNLHRRHRPRGEVLPLALIGAVFLVVGLFRIFL</sequence>
<protein>
    <submittedName>
        <fullName evidence="2">Uncharacterized protein</fullName>
    </submittedName>
</protein>
<comment type="caution">
    <text evidence="2">The sequence shown here is derived from an EMBL/GenBank/DDBJ whole genome shotgun (WGS) entry which is preliminary data.</text>
</comment>